<evidence type="ECO:0000313" key="1">
    <source>
        <dbReference type="EMBL" id="MFD2867472.1"/>
    </source>
</evidence>
<dbReference type="NCBIfam" id="NF047561">
    <property type="entry name" value="orf58_phage_fam"/>
    <property type="match status" value="1"/>
</dbReference>
<protein>
    <submittedName>
        <fullName evidence="1">Phage protein</fullName>
    </submittedName>
</protein>
<sequence>MAKLWKRKIEVKTNGLSITNKMLHIEFEVPFDDDHLPNSAIIKIYNLVHDTREKIKEGERLTLNAGYEGDVGQILSGKITAVWSDKVGQDRATRIRVVDEQGTKSKKKVEKSYKKAVKSSTIIRDVANAIGMKIKVLELPNDKLHKKGYSCNGKGVDTIKSLAEDCGASFYPILGQWYIRDIRKGDNINFELSPSTGLLGVPERFTKKYQKKSTRGFKIEALLQHRVKTAAILKLHSKTVTGTFRVIGGKHIATKDDFQTHLEVVS</sequence>
<keyword evidence="2" id="KW-1185">Reference proteome</keyword>
<comment type="caution">
    <text evidence="1">The sequence shown here is derived from an EMBL/GenBank/DDBJ whole genome shotgun (WGS) entry which is preliminary data.</text>
</comment>
<proteinExistence type="predicted"/>
<gene>
    <name evidence="1" type="ORF">ACFSY7_03010</name>
</gene>
<name>A0ABW5XWV8_9BACL</name>
<dbReference type="Proteomes" id="UP001597568">
    <property type="component" value="Unassembled WGS sequence"/>
</dbReference>
<dbReference type="RefSeq" id="WP_380146761.1">
    <property type="nucleotide sequence ID" value="NZ_JBHUOR010000018.1"/>
</dbReference>
<dbReference type="EMBL" id="JBHUOR010000018">
    <property type="protein sequence ID" value="MFD2867472.1"/>
    <property type="molecule type" value="Genomic_DNA"/>
</dbReference>
<accession>A0ABW5XWV8</accession>
<organism evidence="1 2">
    <name type="scientific">Kurthia populi</name>
    <dbReference type="NCBI Taxonomy" id="1562132"/>
    <lineage>
        <taxon>Bacteria</taxon>
        <taxon>Bacillati</taxon>
        <taxon>Bacillota</taxon>
        <taxon>Bacilli</taxon>
        <taxon>Bacillales</taxon>
        <taxon>Caryophanaceae</taxon>
        <taxon>Kurthia</taxon>
    </lineage>
</organism>
<evidence type="ECO:0000313" key="2">
    <source>
        <dbReference type="Proteomes" id="UP001597568"/>
    </source>
</evidence>
<reference evidence="2" key="1">
    <citation type="journal article" date="2019" name="Int. J. Syst. Evol. Microbiol.">
        <title>The Global Catalogue of Microorganisms (GCM) 10K type strain sequencing project: providing services to taxonomists for standard genome sequencing and annotation.</title>
        <authorList>
            <consortium name="The Broad Institute Genomics Platform"/>
            <consortium name="The Broad Institute Genome Sequencing Center for Infectious Disease"/>
            <person name="Wu L."/>
            <person name="Ma J."/>
        </authorList>
    </citation>
    <scope>NUCLEOTIDE SEQUENCE [LARGE SCALE GENOMIC DNA]</scope>
    <source>
        <strain evidence="2">KCTC 33522</strain>
    </source>
</reference>